<sequence length="306" mass="33206">MKFTKMHGCGNDYIYFDCTKNDFPGGAEGEKQAAIKLSDRHFGIGGDGIIIIKKGTKADFEMVMYNADGSRSQMCGNGIRCVGKYVYDAGYTKECGSACGREFTAESMGAVKKLTVVSGEPGDKVTKLSVDMGRPILEAEKIPVDINVVSIRPSAYSTTDESHVISYPLTIGGVEYKTTCVSMGNPHAVVFIDKKPSEFPVCEIGPLFENDKFFPERTNTEFAYVEDRRTIWMRVWERGTGETLACGTGTCATVVAAILNGLVDAGEKITVHLLGGDLEIQWSGNETDSVFMTGPAENVFTGDVEL</sequence>
<comment type="pathway">
    <text evidence="1 8">Amino-acid biosynthesis; L-lysine biosynthesis via DAP pathway; DL-2,6-diaminopimelate from LL-2,6-diaminopimelate: step 1/1.</text>
</comment>
<dbReference type="OrthoDB" id="9805408at2"/>
<dbReference type="AlphaFoldDB" id="A0A1I3I995"/>
<dbReference type="RefSeq" id="WP_074929990.1">
    <property type="nucleotide sequence ID" value="NZ_FORI01000001.1"/>
</dbReference>
<comment type="similarity">
    <text evidence="2 8">Belongs to the diaminopimelate epimerase family.</text>
</comment>
<comment type="function">
    <text evidence="8">Catalyzes the stereoinversion of LL-2,6-diaminopimelate (L,L-DAP) to meso-diaminopimelate (meso-DAP), a precursor of L-lysine and an essential component of the bacterial peptidoglycan.</text>
</comment>
<feature type="binding site" evidence="8">
    <location>
        <begin position="237"/>
        <end position="238"/>
    </location>
    <ligand>
        <name>substrate</name>
    </ligand>
</feature>
<dbReference type="Proteomes" id="UP000182737">
    <property type="component" value="Unassembled WGS sequence"/>
</dbReference>
<evidence type="ECO:0000256" key="9">
    <source>
        <dbReference type="PROSITE-ProRule" id="PRU10125"/>
    </source>
</evidence>
<protein>
    <recommendedName>
        <fullName evidence="3 8">Diaminopimelate epimerase</fullName>
        <shortName evidence="8">DAP epimerase</shortName>
        <ecNumber evidence="3 8">5.1.1.7</ecNumber>
    </recommendedName>
    <alternativeName>
        <fullName evidence="8">PLP-independent amino acid racemase</fullName>
    </alternativeName>
</protein>
<organism evidence="10 11">
    <name type="scientific">Treponema bryantii</name>
    <dbReference type="NCBI Taxonomy" id="163"/>
    <lineage>
        <taxon>Bacteria</taxon>
        <taxon>Pseudomonadati</taxon>
        <taxon>Spirochaetota</taxon>
        <taxon>Spirochaetia</taxon>
        <taxon>Spirochaetales</taxon>
        <taxon>Treponemataceae</taxon>
        <taxon>Treponema</taxon>
    </lineage>
</organism>
<dbReference type="PANTHER" id="PTHR31689:SF0">
    <property type="entry name" value="DIAMINOPIMELATE EPIMERASE"/>
    <property type="match status" value="1"/>
</dbReference>
<dbReference type="InterPro" id="IPR001653">
    <property type="entry name" value="DAP_epimerase_DapF"/>
</dbReference>
<keyword evidence="6 8" id="KW-0413">Isomerase</keyword>
<dbReference type="PANTHER" id="PTHR31689">
    <property type="entry name" value="DIAMINOPIMELATE EPIMERASE, CHLOROPLASTIC"/>
    <property type="match status" value="1"/>
</dbReference>
<comment type="subunit">
    <text evidence="8">Homodimer.</text>
</comment>
<dbReference type="Pfam" id="PF01678">
    <property type="entry name" value="DAP_epimerase"/>
    <property type="match status" value="2"/>
</dbReference>
<dbReference type="EC" id="5.1.1.7" evidence="3 8"/>
<gene>
    <name evidence="8" type="primary">dapF</name>
    <name evidence="10" type="ORF">SAMN04487775_101412</name>
</gene>
<evidence type="ECO:0000313" key="10">
    <source>
        <dbReference type="EMBL" id="SFI44397.1"/>
    </source>
</evidence>
<accession>A0A1I3I995</accession>
<keyword evidence="11" id="KW-1185">Reference proteome</keyword>
<feature type="active site" description="Proton donor" evidence="8">
    <location>
        <position position="75"/>
    </location>
</feature>
<dbReference type="InterPro" id="IPR018510">
    <property type="entry name" value="DAP_epimerase_AS"/>
</dbReference>
<proteinExistence type="inferred from homology"/>
<reference evidence="11" key="1">
    <citation type="submission" date="2016-10" db="EMBL/GenBank/DDBJ databases">
        <authorList>
            <person name="Varghese N."/>
            <person name="Submissions S."/>
        </authorList>
    </citation>
    <scope>NUCLEOTIDE SEQUENCE [LARGE SCALE GENOMIC DNA]</scope>
    <source>
        <strain evidence="11">XBD1002</strain>
    </source>
</reference>
<evidence type="ECO:0000256" key="2">
    <source>
        <dbReference type="ARBA" id="ARBA00010219"/>
    </source>
</evidence>
<evidence type="ECO:0000256" key="1">
    <source>
        <dbReference type="ARBA" id="ARBA00005196"/>
    </source>
</evidence>
<feature type="binding site" evidence="8">
    <location>
        <position position="185"/>
    </location>
    <ligand>
        <name>substrate</name>
    </ligand>
</feature>
<feature type="active site" description="Proton acceptor" evidence="8">
    <location>
        <position position="246"/>
    </location>
</feature>
<feature type="binding site" evidence="8">
    <location>
        <position position="219"/>
    </location>
    <ligand>
        <name>substrate</name>
    </ligand>
</feature>
<evidence type="ECO:0000256" key="4">
    <source>
        <dbReference type="ARBA" id="ARBA00022605"/>
    </source>
</evidence>
<feature type="binding site" evidence="8">
    <location>
        <position position="66"/>
    </location>
    <ligand>
        <name>substrate</name>
    </ligand>
</feature>
<feature type="binding site" evidence="8">
    <location>
        <begin position="76"/>
        <end position="77"/>
    </location>
    <ligand>
        <name>substrate</name>
    </ligand>
</feature>
<evidence type="ECO:0000256" key="5">
    <source>
        <dbReference type="ARBA" id="ARBA00023154"/>
    </source>
</evidence>
<dbReference type="EMBL" id="FORI01000001">
    <property type="protein sequence ID" value="SFI44397.1"/>
    <property type="molecule type" value="Genomic_DNA"/>
</dbReference>
<feature type="binding site" evidence="8">
    <location>
        <position position="11"/>
    </location>
    <ligand>
        <name>substrate</name>
    </ligand>
</feature>
<dbReference type="UniPathway" id="UPA00034">
    <property type="reaction ID" value="UER00025"/>
</dbReference>
<evidence type="ECO:0000256" key="8">
    <source>
        <dbReference type="HAMAP-Rule" id="MF_00197"/>
    </source>
</evidence>
<dbReference type="GO" id="GO:0009089">
    <property type="term" value="P:lysine biosynthetic process via diaminopimelate"/>
    <property type="evidence" value="ECO:0007669"/>
    <property type="project" value="UniProtKB-UniRule"/>
</dbReference>
<comment type="catalytic activity">
    <reaction evidence="7 8">
        <text>(2S,6S)-2,6-diaminopimelate = meso-2,6-diaminopimelate</text>
        <dbReference type="Rhea" id="RHEA:15393"/>
        <dbReference type="ChEBI" id="CHEBI:57609"/>
        <dbReference type="ChEBI" id="CHEBI:57791"/>
        <dbReference type="EC" id="5.1.1.7"/>
    </reaction>
</comment>
<name>A0A1I3I995_9SPIR</name>
<feature type="binding site" evidence="8">
    <location>
        <begin position="247"/>
        <end position="248"/>
    </location>
    <ligand>
        <name>substrate</name>
    </ligand>
</feature>
<keyword evidence="4 8" id="KW-0028">Amino-acid biosynthesis</keyword>
<feature type="site" description="Could be important to modulate the pK values of the two catalytic cysteine residues" evidence="8">
    <location>
        <position position="237"/>
    </location>
</feature>
<dbReference type="SUPFAM" id="SSF54506">
    <property type="entry name" value="Diaminopimelate epimerase-like"/>
    <property type="match status" value="2"/>
</dbReference>
<dbReference type="HAMAP" id="MF_00197">
    <property type="entry name" value="DAP_epimerase"/>
    <property type="match status" value="1"/>
</dbReference>
<feature type="site" description="Could be important to modulate the pK values of the two catalytic cysteine residues" evidence="8">
    <location>
        <position position="187"/>
    </location>
</feature>
<evidence type="ECO:0000256" key="7">
    <source>
        <dbReference type="ARBA" id="ARBA00051712"/>
    </source>
</evidence>
<evidence type="ECO:0000313" key="11">
    <source>
        <dbReference type="Proteomes" id="UP000182737"/>
    </source>
</evidence>
<keyword evidence="5 8" id="KW-0457">Lysine biosynthesis</keyword>
<dbReference type="NCBIfam" id="TIGR00652">
    <property type="entry name" value="DapF"/>
    <property type="match status" value="1"/>
</dbReference>
<feature type="active site" evidence="9">
    <location>
        <position position="75"/>
    </location>
</feature>
<dbReference type="PROSITE" id="PS01326">
    <property type="entry name" value="DAP_EPIMERASE"/>
    <property type="match status" value="1"/>
</dbReference>
<dbReference type="GO" id="GO:0005829">
    <property type="term" value="C:cytosol"/>
    <property type="evidence" value="ECO:0007669"/>
    <property type="project" value="TreeGrafter"/>
</dbReference>
<evidence type="ECO:0000256" key="3">
    <source>
        <dbReference type="ARBA" id="ARBA00013080"/>
    </source>
</evidence>
<comment type="subcellular location">
    <subcellularLocation>
        <location evidence="8">Cytoplasm</location>
    </subcellularLocation>
</comment>
<comment type="caution">
    <text evidence="8">Lacks conserved residue(s) required for the propagation of feature annotation.</text>
</comment>
<dbReference type="GO" id="GO:0008837">
    <property type="term" value="F:diaminopimelate epimerase activity"/>
    <property type="evidence" value="ECO:0007669"/>
    <property type="project" value="UniProtKB-UniRule"/>
</dbReference>
<evidence type="ECO:0000256" key="6">
    <source>
        <dbReference type="ARBA" id="ARBA00023235"/>
    </source>
</evidence>
<keyword evidence="8" id="KW-0963">Cytoplasm</keyword>
<dbReference type="Gene3D" id="3.10.310.10">
    <property type="entry name" value="Diaminopimelate Epimerase, Chain A, domain 1"/>
    <property type="match status" value="2"/>
</dbReference>